<dbReference type="EMBL" id="DUZY01000002">
    <property type="protein sequence ID" value="DAD25953.1"/>
    <property type="molecule type" value="Genomic_DNA"/>
</dbReference>
<organism evidence="1 2">
    <name type="scientific">Nelumbo nucifera</name>
    <name type="common">Sacred lotus</name>
    <dbReference type="NCBI Taxonomy" id="4432"/>
    <lineage>
        <taxon>Eukaryota</taxon>
        <taxon>Viridiplantae</taxon>
        <taxon>Streptophyta</taxon>
        <taxon>Embryophyta</taxon>
        <taxon>Tracheophyta</taxon>
        <taxon>Spermatophyta</taxon>
        <taxon>Magnoliopsida</taxon>
        <taxon>Proteales</taxon>
        <taxon>Nelumbonaceae</taxon>
        <taxon>Nelumbo</taxon>
    </lineage>
</organism>
<comment type="caution">
    <text evidence="1">The sequence shown here is derived from an EMBL/GenBank/DDBJ whole genome shotgun (WGS) entry which is preliminary data.</text>
</comment>
<sequence length="24" mass="2987">MDVILLVKERGQWWKKSKNEKKNK</sequence>
<dbReference type="AlphaFoldDB" id="A0A822Y1V3"/>
<gene>
    <name evidence="1" type="ORF">HUJ06_027421</name>
</gene>
<protein>
    <submittedName>
        <fullName evidence="1">Uncharacterized protein</fullName>
    </submittedName>
</protein>
<evidence type="ECO:0000313" key="2">
    <source>
        <dbReference type="Proteomes" id="UP000607653"/>
    </source>
</evidence>
<proteinExistence type="predicted"/>
<name>A0A822Y1V3_NELNU</name>
<evidence type="ECO:0000313" key="1">
    <source>
        <dbReference type="EMBL" id="DAD25953.1"/>
    </source>
</evidence>
<keyword evidence="2" id="KW-1185">Reference proteome</keyword>
<dbReference type="Proteomes" id="UP000607653">
    <property type="component" value="Unassembled WGS sequence"/>
</dbReference>
<accession>A0A822Y1V3</accession>
<reference evidence="1 2" key="1">
    <citation type="journal article" date="2020" name="Mol. Biol. Evol.">
        <title>Distinct Expression and Methylation Patterns for Genes with Different Fates following a Single Whole-Genome Duplication in Flowering Plants.</title>
        <authorList>
            <person name="Shi T."/>
            <person name="Rahmani R.S."/>
            <person name="Gugger P.F."/>
            <person name="Wang M."/>
            <person name="Li H."/>
            <person name="Zhang Y."/>
            <person name="Li Z."/>
            <person name="Wang Q."/>
            <person name="Van de Peer Y."/>
            <person name="Marchal K."/>
            <person name="Chen J."/>
        </authorList>
    </citation>
    <scope>NUCLEOTIDE SEQUENCE [LARGE SCALE GENOMIC DNA]</scope>
    <source>
        <tissue evidence="1">Leaf</tissue>
    </source>
</reference>